<dbReference type="GO" id="GO:0046943">
    <property type="term" value="F:carboxylic acid transmembrane transporter activity"/>
    <property type="evidence" value="ECO:0007669"/>
    <property type="project" value="TreeGrafter"/>
</dbReference>
<dbReference type="VEuPathDB" id="AmoebaDB:NF0112160"/>
<sequence>MNLPISIGEEEGGSISNRESSLSSASWTNKMMMSKENVVVGGGGDFKENDDCTNTNIPIHNNNNMSSRNEYFQSSLADDDENMGLNLGRHVEEDVGGAGFYRNNYSDDEDDGMNVSFSFEKENIGNGRDTFGRGLPRKTSFTMSDNDEDEDDGYNNIFVGNSSVTSPSPSTLSSSRPYGPFQREDNEVNHFNLPQDIYTTTTTSTTSSLAADHTNSIQLESIDHIFEELQVSPIQPISNNFLPNPIHPFEVILSPTHSEDINFEDGFSKLSIDTSSLVLEQPLVELNTTNDSNEGMMNESTNIRATTPVMQENNYVKMKSKRNSSQKKKVRFSDNDILFPVTIIPPSPSDEDSKQTLDFLTSTSSNTSSNNTSENNFSNTTPSSIQETKQYQNTSQPPPQIPFHVYNNNSDTSTNGEVIPSKYSNGKIHGVELLSSLGNSSHNHDNLDNNEDDEFKTHDGKKRLFGLTGYQYLVLASAWLGWAFDIFDGVLFSYAAPICIPNLLGFADDQLTSTIAKEQTALWSSILSSVLLFGWGCGGVFFGWLTDRVGRSKTMMITIVVYSIGTFLAAFSFHISVLVILRFIASLGIGGEWSAGAALISETLPIEKRVIGGVILYTAAPIGSMASFAVNYLITSVLLQRTGTAVNGTVTNSTVLTFASSDMIMSEGINAPVITGGPIPVWLSWRILFAIGVIPTIVGIFIRICVKEPDSWVEQQRREKEEQEQQENATTITIASVHDDEQKLSSPIRSYANSILASPSSGHDDSPTFSTNSEDDMKEIDLGTPTTNSNNGEKLVSLSVTRSVSDLSTTSSQQPLKKNRKGKSYLDLFANADLRRRTISSILFVCPALISWWCISTFIPILSTYLASNYKDPDEKKYYQDLYSVLGNMLFNFGGLIGTLMVIPIATKFGRLWVYRIYFFFATVFIVVAFGIPDMSPVLRFCLMFPVGVFVFGAFGSFTFYLPELFPMELRGRGSGFTYNCGRFGTAIFPFLVGLIVSQGVNPLIVLSCISIATFFGFIVSLVPRFAVETKDVIIH</sequence>
<dbReference type="Pfam" id="PF07690">
    <property type="entry name" value="MFS_1"/>
    <property type="match status" value="1"/>
</dbReference>
<dbReference type="PROSITE" id="PS50850">
    <property type="entry name" value="MFS"/>
    <property type="match status" value="1"/>
</dbReference>
<feature type="compositionally biased region" description="Polar residues" evidence="5">
    <location>
        <begin position="756"/>
        <end position="772"/>
    </location>
</feature>
<evidence type="ECO:0000256" key="5">
    <source>
        <dbReference type="SAM" id="MobiDB-lite"/>
    </source>
</evidence>
<evidence type="ECO:0000313" key="8">
    <source>
        <dbReference type="EMBL" id="KAF0983648.1"/>
    </source>
</evidence>
<organism evidence="8 9">
    <name type="scientific">Naegleria fowleri</name>
    <name type="common">Brain eating amoeba</name>
    <dbReference type="NCBI Taxonomy" id="5763"/>
    <lineage>
        <taxon>Eukaryota</taxon>
        <taxon>Discoba</taxon>
        <taxon>Heterolobosea</taxon>
        <taxon>Tetramitia</taxon>
        <taxon>Eutetramitia</taxon>
        <taxon>Vahlkampfiidae</taxon>
        <taxon>Naegleria</taxon>
    </lineage>
</organism>
<evidence type="ECO:0000256" key="2">
    <source>
        <dbReference type="ARBA" id="ARBA00022692"/>
    </source>
</evidence>
<protein>
    <recommendedName>
        <fullName evidence="7">Major facilitator superfamily (MFS) profile domain-containing protein</fullName>
    </recommendedName>
</protein>
<dbReference type="InterPro" id="IPR011701">
    <property type="entry name" value="MFS"/>
</dbReference>
<proteinExistence type="predicted"/>
<gene>
    <name evidence="8" type="ORF">FDP41_007563</name>
</gene>
<dbReference type="OrthoDB" id="5296287at2759"/>
<feature type="transmembrane region" description="Helical" evidence="6">
    <location>
        <begin position="687"/>
        <end position="706"/>
    </location>
</feature>
<dbReference type="InterPro" id="IPR005828">
    <property type="entry name" value="MFS_sugar_transport-like"/>
</dbReference>
<dbReference type="Proteomes" id="UP000444721">
    <property type="component" value="Unassembled WGS sequence"/>
</dbReference>
<dbReference type="InterPro" id="IPR036259">
    <property type="entry name" value="MFS_trans_sf"/>
</dbReference>
<evidence type="ECO:0000256" key="1">
    <source>
        <dbReference type="ARBA" id="ARBA00004141"/>
    </source>
</evidence>
<feature type="region of interest" description="Disordered" evidence="5">
    <location>
        <begin position="360"/>
        <end position="421"/>
    </location>
</feature>
<feature type="transmembrane region" description="Helical" evidence="6">
    <location>
        <begin position="612"/>
        <end position="634"/>
    </location>
</feature>
<name>A0A6A5CDS7_NAEFO</name>
<feature type="region of interest" description="Disordered" evidence="5">
    <location>
        <begin position="1"/>
        <end position="21"/>
    </location>
</feature>
<reference evidence="8 9" key="1">
    <citation type="journal article" date="2019" name="Sci. Rep.">
        <title>Nanopore sequencing improves the draft genome of the human pathogenic amoeba Naegleria fowleri.</title>
        <authorList>
            <person name="Liechti N."/>
            <person name="Schurch N."/>
            <person name="Bruggmann R."/>
            <person name="Wittwer M."/>
        </authorList>
    </citation>
    <scope>NUCLEOTIDE SEQUENCE [LARGE SCALE GENOMIC DNA]</scope>
    <source>
        <strain evidence="8 9">ATCC 30894</strain>
    </source>
</reference>
<dbReference type="VEuPathDB" id="AmoebaDB:NfTy_007570"/>
<feature type="region of interest" description="Disordered" evidence="5">
    <location>
        <begin position="716"/>
        <end position="736"/>
    </location>
</feature>
<keyword evidence="9" id="KW-1185">Reference proteome</keyword>
<comment type="caution">
    <text evidence="8">The sequence shown here is derived from an EMBL/GenBank/DDBJ whole genome shotgun (WGS) entry which is preliminary data.</text>
</comment>
<feature type="compositionally biased region" description="Polar residues" evidence="5">
    <location>
        <begin position="784"/>
        <end position="793"/>
    </location>
</feature>
<feature type="transmembrane region" description="Helical" evidence="6">
    <location>
        <begin position="579"/>
        <end position="600"/>
    </location>
</feature>
<feature type="transmembrane region" description="Helical" evidence="6">
    <location>
        <begin position="842"/>
        <end position="862"/>
    </location>
</feature>
<keyword evidence="2 6" id="KW-0812">Transmembrane</keyword>
<feature type="transmembrane region" description="Helical" evidence="6">
    <location>
        <begin position="882"/>
        <end position="906"/>
    </location>
</feature>
<feature type="transmembrane region" description="Helical" evidence="6">
    <location>
        <begin position="938"/>
        <end position="961"/>
    </location>
</feature>
<evidence type="ECO:0000256" key="4">
    <source>
        <dbReference type="ARBA" id="ARBA00023136"/>
    </source>
</evidence>
<keyword evidence="3 6" id="KW-1133">Transmembrane helix</keyword>
<comment type="subcellular location">
    <subcellularLocation>
        <location evidence="1">Membrane</location>
        <topology evidence="1">Multi-pass membrane protein</topology>
    </subcellularLocation>
</comment>
<dbReference type="GO" id="GO:0005886">
    <property type="term" value="C:plasma membrane"/>
    <property type="evidence" value="ECO:0007669"/>
    <property type="project" value="TreeGrafter"/>
</dbReference>
<feature type="compositionally biased region" description="Polar residues" evidence="5">
    <location>
        <begin position="406"/>
        <end position="416"/>
    </location>
</feature>
<dbReference type="RefSeq" id="XP_044568361.1">
    <property type="nucleotide sequence ID" value="XM_044711321.1"/>
</dbReference>
<dbReference type="SUPFAM" id="SSF103473">
    <property type="entry name" value="MFS general substrate transporter"/>
    <property type="match status" value="1"/>
</dbReference>
<evidence type="ECO:0000256" key="6">
    <source>
        <dbReference type="SAM" id="Phobius"/>
    </source>
</evidence>
<evidence type="ECO:0000256" key="3">
    <source>
        <dbReference type="ARBA" id="ARBA00022989"/>
    </source>
</evidence>
<feature type="transmembrane region" description="Helical" evidence="6">
    <location>
        <begin position="464"/>
        <end position="484"/>
    </location>
</feature>
<evidence type="ECO:0000313" key="9">
    <source>
        <dbReference type="Proteomes" id="UP000444721"/>
    </source>
</evidence>
<feature type="compositionally biased region" description="Low complexity" evidence="5">
    <location>
        <begin position="162"/>
        <end position="175"/>
    </location>
</feature>
<keyword evidence="4 6" id="KW-0472">Membrane</keyword>
<feature type="transmembrane region" description="Helical" evidence="6">
    <location>
        <begin position="554"/>
        <end position="573"/>
    </location>
</feature>
<feature type="domain" description="Major facilitator superfamily (MFS) profile" evidence="7">
    <location>
        <begin position="474"/>
        <end position="1026"/>
    </location>
</feature>
<evidence type="ECO:0000259" key="7">
    <source>
        <dbReference type="PROSITE" id="PS50850"/>
    </source>
</evidence>
<dbReference type="AlphaFoldDB" id="A0A6A5CDS7"/>
<dbReference type="InterPro" id="IPR020846">
    <property type="entry name" value="MFS_dom"/>
</dbReference>
<dbReference type="EMBL" id="VFQX01000004">
    <property type="protein sequence ID" value="KAF0983648.1"/>
    <property type="molecule type" value="Genomic_DNA"/>
</dbReference>
<feature type="compositionally biased region" description="Low complexity" evidence="5">
    <location>
        <begin position="361"/>
        <end position="384"/>
    </location>
</feature>
<dbReference type="PANTHER" id="PTHR23508">
    <property type="entry name" value="CARBOXYLIC ACID TRANSPORTER PROTEIN HOMOLOG"/>
    <property type="match status" value="1"/>
</dbReference>
<accession>A0A6A5CDS7</accession>
<dbReference type="Pfam" id="PF00083">
    <property type="entry name" value="Sugar_tr"/>
    <property type="match status" value="1"/>
</dbReference>
<dbReference type="VEuPathDB" id="AmoebaDB:FDP41_007563"/>
<dbReference type="Gene3D" id="1.20.1250.20">
    <property type="entry name" value="MFS general substrate transporter like domains"/>
    <property type="match status" value="1"/>
</dbReference>
<feature type="transmembrane region" description="Helical" evidence="6">
    <location>
        <begin position="521"/>
        <end position="542"/>
    </location>
</feature>
<dbReference type="PANTHER" id="PTHR23508:SF10">
    <property type="entry name" value="CARBOXYLIC ACID TRANSPORTER PROTEIN HOMOLOG"/>
    <property type="match status" value="1"/>
</dbReference>
<dbReference type="GeneID" id="68114781"/>
<feature type="transmembrane region" description="Helical" evidence="6">
    <location>
        <begin position="1004"/>
        <end position="1023"/>
    </location>
</feature>
<feature type="transmembrane region" description="Helical" evidence="6">
    <location>
        <begin position="981"/>
        <end position="998"/>
    </location>
</feature>
<feature type="region of interest" description="Disordered" evidence="5">
    <location>
        <begin position="756"/>
        <end position="793"/>
    </location>
</feature>
<feature type="compositionally biased region" description="Polar residues" evidence="5">
    <location>
        <begin position="385"/>
        <end position="395"/>
    </location>
</feature>
<feature type="transmembrane region" description="Helical" evidence="6">
    <location>
        <begin position="913"/>
        <end position="932"/>
    </location>
</feature>
<feature type="region of interest" description="Disordered" evidence="5">
    <location>
        <begin position="128"/>
        <end position="178"/>
    </location>
</feature>